<reference evidence="2 3" key="1">
    <citation type="journal article" date="2021" name="Commun. Biol.">
        <title>The genome of Shorea leprosula (Dipterocarpaceae) highlights the ecological relevance of drought in aseasonal tropical rainforests.</title>
        <authorList>
            <person name="Ng K.K.S."/>
            <person name="Kobayashi M.J."/>
            <person name="Fawcett J.A."/>
            <person name="Hatakeyama M."/>
            <person name="Paape T."/>
            <person name="Ng C.H."/>
            <person name="Ang C.C."/>
            <person name="Tnah L.H."/>
            <person name="Lee C.T."/>
            <person name="Nishiyama T."/>
            <person name="Sese J."/>
            <person name="O'Brien M.J."/>
            <person name="Copetti D."/>
            <person name="Mohd Noor M.I."/>
            <person name="Ong R.C."/>
            <person name="Putra M."/>
            <person name="Sireger I.Z."/>
            <person name="Indrioko S."/>
            <person name="Kosugi Y."/>
            <person name="Izuno A."/>
            <person name="Isagi Y."/>
            <person name="Lee S.L."/>
            <person name="Shimizu K.K."/>
        </authorList>
    </citation>
    <scope>NUCLEOTIDE SEQUENCE [LARGE SCALE GENOMIC DNA]</scope>
    <source>
        <strain evidence="2">214</strain>
    </source>
</reference>
<evidence type="ECO:0000259" key="1">
    <source>
        <dbReference type="Pfam" id="PF13966"/>
    </source>
</evidence>
<evidence type="ECO:0000313" key="2">
    <source>
        <dbReference type="EMBL" id="GKV24583.1"/>
    </source>
</evidence>
<proteinExistence type="predicted"/>
<dbReference type="InterPro" id="IPR026960">
    <property type="entry name" value="RVT-Znf"/>
</dbReference>
<comment type="caution">
    <text evidence="2">The sequence shown here is derived from an EMBL/GenBank/DDBJ whole genome shotgun (WGS) entry which is preliminary data.</text>
</comment>
<protein>
    <recommendedName>
        <fullName evidence="1">Reverse transcriptase zinc-binding domain-containing protein</fullName>
    </recommendedName>
</protein>
<feature type="domain" description="Reverse transcriptase zinc-binding" evidence="1">
    <location>
        <begin position="581"/>
        <end position="670"/>
    </location>
</feature>
<dbReference type="EMBL" id="BPVZ01000066">
    <property type="protein sequence ID" value="GKV24583.1"/>
    <property type="molecule type" value="Genomic_DNA"/>
</dbReference>
<organism evidence="2 3">
    <name type="scientific">Rubroshorea leprosula</name>
    <dbReference type="NCBI Taxonomy" id="152421"/>
    <lineage>
        <taxon>Eukaryota</taxon>
        <taxon>Viridiplantae</taxon>
        <taxon>Streptophyta</taxon>
        <taxon>Embryophyta</taxon>
        <taxon>Tracheophyta</taxon>
        <taxon>Spermatophyta</taxon>
        <taxon>Magnoliopsida</taxon>
        <taxon>eudicotyledons</taxon>
        <taxon>Gunneridae</taxon>
        <taxon>Pentapetalae</taxon>
        <taxon>rosids</taxon>
        <taxon>malvids</taxon>
        <taxon>Malvales</taxon>
        <taxon>Dipterocarpaceae</taxon>
        <taxon>Rubroshorea</taxon>
    </lineage>
</organism>
<name>A0AAV5KJ18_9ROSI</name>
<evidence type="ECO:0000313" key="3">
    <source>
        <dbReference type="Proteomes" id="UP001054252"/>
    </source>
</evidence>
<sequence>MTSESGMYQRRTPTTIGQWERGRVVVDSKDKRKYERFSKFSKELLMRQWCYLFSNFLEEWTSKELWILSLRYYLEERLKRVWIDSYNLKAKSICYGWKEGGLLQSGEERVKQRDAFEMEGYFNIAIVPLGGYENNETEEYSFVSNISNFLCKSVDVFGEEDIGVERVKAEGKSKRASEEVSRTDTMLELDIDEKEYEWLQACAVGYVNSEAGILSLQDAFEMEGYFNIAIVPLGEERWRTDPLWWLWGYENNEAEEYSFVSNISNFFCKSVDVFGEEDVGVEGFKVDKGLVCPSEEFRMEKRLRQRDLMSPFLFIVVAQGLHYLISKAVYEGMFEGVPVSLGNLCITHLQVADDTVIMGKARMEYIWATKEKEFLWGMSEEGGRKICWVKWEWVCLEKEKGGLGVLSVKKKNLALLGKWWATFEDNSMGLWKKVLVEKYYGGEKKAGVGNIRRRRLSKVLEDIVSIGGENNEMSELVRNGFKWEVGDENSIKFWQDNWVEERCTGAEFPRLKNLARNKDIKISEMGCWSEGVWRWRNDWRRTLFGRECEDERLLREMLEGVRMKEGIRDRRVWKDENSGEYIVKKAYSLLDLEQRVLEKDFCKAIWNNLLPRKVSFFAWRFFLGRLPTKLNLERRGFQLERGINSYGKCREEVEDEGHVMLSCRFAYQVWMKCFNWWGYVVVLPKTIEEAYRQVALGFFNSKIQKVWSFVCVVISWSL</sequence>
<dbReference type="Proteomes" id="UP001054252">
    <property type="component" value="Unassembled WGS sequence"/>
</dbReference>
<accession>A0AAV5KJ18</accession>
<dbReference type="Pfam" id="PF13966">
    <property type="entry name" value="zf-RVT"/>
    <property type="match status" value="1"/>
</dbReference>
<dbReference type="AlphaFoldDB" id="A0AAV5KJ18"/>
<keyword evidence="3" id="KW-1185">Reference proteome</keyword>
<gene>
    <name evidence="2" type="ORF">SLEP1_g34176</name>
</gene>
<dbReference type="PANTHER" id="PTHR36617:SF16">
    <property type="entry name" value="OS04G0516500 PROTEIN"/>
    <property type="match status" value="1"/>
</dbReference>
<dbReference type="PANTHER" id="PTHR36617">
    <property type="entry name" value="PROTEIN, PUTATIVE-RELATED"/>
    <property type="match status" value="1"/>
</dbReference>